<dbReference type="Proteomes" id="UP001634007">
    <property type="component" value="Unassembled WGS sequence"/>
</dbReference>
<feature type="repeat" description="PPR" evidence="2">
    <location>
        <begin position="411"/>
        <end position="445"/>
    </location>
</feature>
<dbReference type="EMBL" id="JBJKBG010000006">
    <property type="protein sequence ID" value="KAL3736074.1"/>
    <property type="molecule type" value="Genomic_DNA"/>
</dbReference>
<comment type="caution">
    <text evidence="3">The sequence shown here is derived from an EMBL/GenBank/DDBJ whole genome shotgun (WGS) entry which is preliminary data.</text>
</comment>
<accession>A0ABD3KBL6</accession>
<feature type="repeat" description="PPR" evidence="2">
    <location>
        <begin position="209"/>
        <end position="243"/>
    </location>
</feature>
<gene>
    <name evidence="3" type="ORF">ACJRO7_025081</name>
</gene>
<dbReference type="Pfam" id="PF20431">
    <property type="entry name" value="E_motif"/>
    <property type="match status" value="1"/>
</dbReference>
<dbReference type="Gene3D" id="1.25.40.10">
    <property type="entry name" value="Tetratricopeptide repeat domain"/>
    <property type="match status" value="7"/>
</dbReference>
<protein>
    <recommendedName>
        <fullName evidence="5">Pentatricopeptide repeat-containing protein</fullName>
    </recommendedName>
</protein>
<name>A0ABD3KBL6_EUCGL</name>
<evidence type="ECO:0000256" key="2">
    <source>
        <dbReference type="PROSITE-ProRule" id="PRU00708"/>
    </source>
</evidence>
<organism evidence="3 4">
    <name type="scientific">Eucalyptus globulus</name>
    <name type="common">Tasmanian blue gum</name>
    <dbReference type="NCBI Taxonomy" id="34317"/>
    <lineage>
        <taxon>Eukaryota</taxon>
        <taxon>Viridiplantae</taxon>
        <taxon>Streptophyta</taxon>
        <taxon>Embryophyta</taxon>
        <taxon>Tracheophyta</taxon>
        <taxon>Spermatophyta</taxon>
        <taxon>Magnoliopsida</taxon>
        <taxon>eudicotyledons</taxon>
        <taxon>Gunneridae</taxon>
        <taxon>Pentapetalae</taxon>
        <taxon>rosids</taxon>
        <taxon>malvids</taxon>
        <taxon>Myrtales</taxon>
        <taxon>Myrtaceae</taxon>
        <taxon>Myrtoideae</taxon>
        <taxon>Eucalypteae</taxon>
        <taxon>Eucalyptus</taxon>
    </lineage>
</organism>
<evidence type="ECO:0000313" key="4">
    <source>
        <dbReference type="Proteomes" id="UP001634007"/>
    </source>
</evidence>
<reference evidence="3 4" key="1">
    <citation type="submission" date="2024-11" db="EMBL/GenBank/DDBJ databases">
        <title>Chromosome-level genome assembly of Eucalyptus globulus Labill. provides insights into its genome evolution.</title>
        <authorList>
            <person name="Li X."/>
        </authorList>
    </citation>
    <scope>NUCLEOTIDE SEQUENCE [LARGE SCALE GENOMIC DNA]</scope>
    <source>
        <strain evidence="3">CL2024</strain>
        <tissue evidence="3">Fresh tender leaves</tissue>
    </source>
</reference>
<dbReference type="FunFam" id="1.25.40.10:FF:000381">
    <property type="entry name" value="Pentatricopeptide repeat-containing protein"/>
    <property type="match status" value="1"/>
</dbReference>
<feature type="repeat" description="PPR" evidence="2">
    <location>
        <begin position="720"/>
        <end position="754"/>
    </location>
</feature>
<dbReference type="InterPro" id="IPR011990">
    <property type="entry name" value="TPR-like_helical_dom_sf"/>
</dbReference>
<dbReference type="FunFam" id="1.25.40.10:FF:000285">
    <property type="entry name" value="Pentatricopeptide repeat-containing protein, chloroplastic"/>
    <property type="match status" value="1"/>
</dbReference>
<dbReference type="PROSITE" id="PS51375">
    <property type="entry name" value="PPR"/>
    <property type="match status" value="5"/>
</dbReference>
<dbReference type="PANTHER" id="PTHR47926">
    <property type="entry name" value="PENTATRICOPEPTIDE REPEAT-CONTAINING PROTEIN"/>
    <property type="match status" value="1"/>
</dbReference>
<dbReference type="PANTHER" id="PTHR47926:SF342">
    <property type="entry name" value="TETRATRICOPEPTIDE-LIKE HELICAL DOMAIN-CONTAINING PROTEIN-RELATED"/>
    <property type="match status" value="1"/>
</dbReference>
<feature type="repeat" description="PPR" evidence="2">
    <location>
        <begin position="106"/>
        <end position="140"/>
    </location>
</feature>
<evidence type="ECO:0000313" key="3">
    <source>
        <dbReference type="EMBL" id="KAL3736074.1"/>
    </source>
</evidence>
<sequence>MTFLRRHSSVTLRTTTTPLSLLLRRRLRNFSATPESGKLDVPECVSLLQHLGDTRALNPGRSLHSVVVKAGLDREVFVQNNVMRFYSLCGDLASARFLFDEMRERSLVSWTGMISSYVSNGRYELALRLYALMCRTGVRPNEFGFPVALKACRLARDFTMGMLIHAQLLKCGFESDGFCSTSVLGLYIERGDLRTSRMMFDSIPLGERSEALWNTLLDNYVQNNYIEEAIQLFYQMMQCDVQPNHLTYAILAKLATDTLDVGLARLFHGQIVKVGLENDVIVGGAVVDSYSKLGFLDDALGIFQNLEEKDNVVCCTLLAGFHQSGDAEEGLNCYISFLAEGNKPDIYTLASVFSLCSNVNSAALGKQLHCSLVKYGFKLDSFLGSAIIEMYGGMGMVSEAYKCFLDVNSRNEICFSVMISNLVHNHYCQMALDLFYEVKSRGLAPNHSMISAILRLCGDLQLLKEGRSIHCHVVKNVGDDDYRMYLENALIDMYAKCGAIDYAKLVFGEMQMHNEFSWTVLMSGCNEVGWYQETLRMFCDLVCTSTSVKPSQFTLVNVLQACTQTEALVTGKQIHGYILKVGFESHLFIRSALINMYSAFKSGIQDAFIVFSSMTKRDLVSWSTMITACTQNGHYDQALKLFSEFLILPEYLVDDSILSSCLSACAGLSALELGILFHACIIRTGFMSHVHVASSTIDMYSKCGSLENACKVFDEMECHNLVSYTTMVSGYARHGQGREAFALFNKMKKAGLQPDAITFVGVLNACSHAGLVKEGWLVFESLRNQYNSEKTVSHYACMVDLLGRAELLDEAENLINEVPSNWRPLLWKTLLNTCSKHGNVETANKIALRLSKLEPNRPLNYLLLSNIYASASLWEDVAEFRGRLKEVNPRRQPGSSWVQVAQ</sequence>
<dbReference type="Pfam" id="PF01535">
    <property type="entry name" value="PPR"/>
    <property type="match status" value="5"/>
</dbReference>
<evidence type="ECO:0008006" key="5">
    <source>
        <dbReference type="Google" id="ProtNLM"/>
    </source>
</evidence>
<dbReference type="NCBIfam" id="TIGR00756">
    <property type="entry name" value="PPR"/>
    <property type="match status" value="4"/>
</dbReference>
<keyword evidence="4" id="KW-1185">Reference proteome</keyword>
<keyword evidence="1" id="KW-0677">Repeat</keyword>
<dbReference type="AlphaFoldDB" id="A0ABD3KBL6"/>
<dbReference type="InterPro" id="IPR046960">
    <property type="entry name" value="PPR_At4g14850-like_plant"/>
</dbReference>
<dbReference type="GO" id="GO:0009451">
    <property type="term" value="P:RNA modification"/>
    <property type="evidence" value="ECO:0007669"/>
    <property type="project" value="UniProtKB-ARBA"/>
</dbReference>
<dbReference type="InterPro" id="IPR046848">
    <property type="entry name" value="E_motif"/>
</dbReference>
<evidence type="ECO:0000256" key="1">
    <source>
        <dbReference type="ARBA" id="ARBA00022737"/>
    </source>
</evidence>
<dbReference type="FunFam" id="1.25.40.10:FF:000090">
    <property type="entry name" value="Pentatricopeptide repeat-containing protein, chloroplastic"/>
    <property type="match status" value="1"/>
</dbReference>
<proteinExistence type="predicted"/>
<dbReference type="Pfam" id="PF13041">
    <property type="entry name" value="PPR_2"/>
    <property type="match status" value="3"/>
</dbReference>
<dbReference type="InterPro" id="IPR002885">
    <property type="entry name" value="PPR_rpt"/>
</dbReference>
<feature type="repeat" description="PPR" evidence="2">
    <location>
        <begin position="618"/>
        <end position="648"/>
    </location>
</feature>